<evidence type="ECO:0000313" key="3">
    <source>
        <dbReference type="Proteomes" id="UP000621516"/>
    </source>
</evidence>
<organism evidence="2 3">
    <name type="scientific">Aestuariibaculum marinum</name>
    <dbReference type="NCBI Taxonomy" id="2683592"/>
    <lineage>
        <taxon>Bacteria</taxon>
        <taxon>Pseudomonadati</taxon>
        <taxon>Bacteroidota</taxon>
        <taxon>Flavobacteriia</taxon>
        <taxon>Flavobacteriales</taxon>
        <taxon>Flavobacteriaceae</taxon>
    </lineage>
</organism>
<dbReference type="EMBL" id="JACVXD010000005">
    <property type="protein sequence ID" value="MBD0824417.1"/>
    <property type="molecule type" value="Genomic_DNA"/>
</dbReference>
<dbReference type="SUPFAM" id="SSF46955">
    <property type="entry name" value="Putative DNA-binding domain"/>
    <property type="match status" value="1"/>
</dbReference>
<evidence type="ECO:0000259" key="1">
    <source>
        <dbReference type="Pfam" id="PF12728"/>
    </source>
</evidence>
<dbReference type="InterPro" id="IPR041657">
    <property type="entry name" value="HTH_17"/>
</dbReference>
<dbReference type="InterPro" id="IPR009061">
    <property type="entry name" value="DNA-bd_dom_put_sf"/>
</dbReference>
<protein>
    <submittedName>
        <fullName evidence="2">Helix-turn-helix domain-containing protein</fullName>
    </submittedName>
</protein>
<evidence type="ECO:0000313" key="2">
    <source>
        <dbReference type="EMBL" id="MBD0824417.1"/>
    </source>
</evidence>
<reference evidence="2 3" key="1">
    <citation type="journal article" date="2018" name="J. Microbiol.">
        <title>Aestuariibaculum marinum sp. nov., a marine bacterium isolated from seawater in South Korea.</title>
        <authorList>
            <person name="Choi J."/>
            <person name="Lee D."/>
            <person name="Jang J.H."/>
            <person name="Cha S."/>
            <person name="Seo T."/>
        </authorList>
    </citation>
    <scope>NUCLEOTIDE SEQUENCE [LARGE SCALE GENOMIC DNA]</scope>
    <source>
        <strain evidence="2 3">IP7</strain>
    </source>
</reference>
<comment type="caution">
    <text evidence="2">The sequence shown here is derived from an EMBL/GenBank/DDBJ whole genome shotgun (WGS) entry which is preliminary data.</text>
</comment>
<dbReference type="AlphaFoldDB" id="A0A8J6Q3N3"/>
<proteinExistence type="predicted"/>
<sequence length="92" mass="10665">MSVKILTLDDLHEFKMELLSDIQNLMQNPESEKPKKWIKSSEVRKLLGISPGTLQNLRVNGTLPYIKFGSVIYYNAEQINEMLENNQMNQPQ</sequence>
<dbReference type="PANTHER" id="PTHR34585">
    <property type="match status" value="1"/>
</dbReference>
<dbReference type="Proteomes" id="UP000621516">
    <property type="component" value="Unassembled WGS sequence"/>
</dbReference>
<accession>A0A8J6Q3N3</accession>
<name>A0A8J6Q3N3_9FLAO</name>
<keyword evidence="3" id="KW-1185">Reference proteome</keyword>
<feature type="domain" description="Helix-turn-helix" evidence="1">
    <location>
        <begin position="38"/>
        <end position="86"/>
    </location>
</feature>
<dbReference type="PANTHER" id="PTHR34585:SF22">
    <property type="entry name" value="HELIX-TURN-HELIX DOMAIN-CONTAINING PROTEIN"/>
    <property type="match status" value="1"/>
</dbReference>
<dbReference type="RefSeq" id="WP_188223718.1">
    <property type="nucleotide sequence ID" value="NZ_JACVXD010000005.1"/>
</dbReference>
<gene>
    <name evidence="2" type="ORF">ICJ85_10360</name>
</gene>
<dbReference type="Pfam" id="PF12728">
    <property type="entry name" value="HTH_17"/>
    <property type="match status" value="1"/>
</dbReference>